<accession>A0A6J6CZ58</accession>
<evidence type="ECO:0000256" key="1">
    <source>
        <dbReference type="SAM" id="MobiDB-lite"/>
    </source>
</evidence>
<dbReference type="AlphaFoldDB" id="A0A6J6CZ58"/>
<feature type="region of interest" description="Disordered" evidence="1">
    <location>
        <begin position="161"/>
        <end position="237"/>
    </location>
</feature>
<dbReference type="EMBL" id="CAEZSZ010000071">
    <property type="protein sequence ID" value="CAB4556981.1"/>
    <property type="molecule type" value="Genomic_DNA"/>
</dbReference>
<feature type="compositionally biased region" description="Low complexity" evidence="1">
    <location>
        <begin position="189"/>
        <end position="212"/>
    </location>
</feature>
<keyword evidence="2" id="KW-0812">Transmembrane</keyword>
<keyword evidence="2" id="KW-1133">Transmembrane helix</keyword>
<keyword evidence="2" id="KW-0472">Membrane</keyword>
<gene>
    <name evidence="3" type="ORF">UFOPK1561_00657</name>
</gene>
<protein>
    <submittedName>
        <fullName evidence="3">Unannotated protein</fullName>
    </submittedName>
</protein>
<sequence length="337" mass="34297">MVFSESVSGLATADFSVVGDSCSVSQLTGTGSSYSVQVSNCTDTALVQLALKASAVSDLAGNNSPLAQTQFANVQLDRVAPSGVWSPGEASGFISPSFELVFPEAITGLTTFDFTNIGSATGCALLLSENQVGTKYTIATSSCGDGTVQISMASSAFADSLGNPGPVSASNSRVVSKLAQPAPAPSPTPTQTLVPTPAPSASPTQTPAPVAQESAEPVPTGGASNSGSTPPPTSAEAENLAGALVIPESFSFSAPQELETNLQTRDNKTTVESNFEGEIGPEEIPKASPSIQSAGILDQLWIWLAWLLIGVGTIGVLIGGLRLLQGVRTKNLVRKLA</sequence>
<evidence type="ECO:0000313" key="3">
    <source>
        <dbReference type="EMBL" id="CAB4556981.1"/>
    </source>
</evidence>
<name>A0A6J6CZ58_9ZZZZ</name>
<feature type="transmembrane region" description="Helical" evidence="2">
    <location>
        <begin position="300"/>
        <end position="324"/>
    </location>
</feature>
<reference evidence="3" key="1">
    <citation type="submission" date="2020-05" db="EMBL/GenBank/DDBJ databases">
        <authorList>
            <person name="Chiriac C."/>
            <person name="Salcher M."/>
            <person name="Ghai R."/>
            <person name="Kavagutti S V."/>
        </authorList>
    </citation>
    <scope>NUCLEOTIDE SEQUENCE</scope>
</reference>
<proteinExistence type="predicted"/>
<organism evidence="3">
    <name type="scientific">freshwater metagenome</name>
    <dbReference type="NCBI Taxonomy" id="449393"/>
    <lineage>
        <taxon>unclassified sequences</taxon>
        <taxon>metagenomes</taxon>
        <taxon>ecological metagenomes</taxon>
    </lineage>
</organism>
<evidence type="ECO:0000256" key="2">
    <source>
        <dbReference type="SAM" id="Phobius"/>
    </source>
</evidence>